<dbReference type="PANTHER" id="PTHR47585">
    <property type="match status" value="1"/>
</dbReference>
<keyword evidence="5" id="KW-1185">Reference proteome</keyword>
<name>A0A9W6I9E1_9ACTN</name>
<gene>
    <name evidence="4" type="ORF">GCM10017600_67510</name>
</gene>
<evidence type="ECO:0000313" key="4">
    <source>
        <dbReference type="EMBL" id="GLK13340.1"/>
    </source>
</evidence>
<evidence type="ECO:0008006" key="6">
    <source>
        <dbReference type="Google" id="ProtNLM"/>
    </source>
</evidence>
<protein>
    <recommendedName>
        <fullName evidence="6">Exopolyphosphatase</fullName>
    </recommendedName>
</protein>
<dbReference type="InterPro" id="IPR056362">
    <property type="entry name" value="AtuA-like_ferredoxin_dom"/>
</dbReference>
<proteinExistence type="predicted"/>
<feature type="compositionally biased region" description="Pro residues" evidence="1">
    <location>
        <begin position="374"/>
        <end position="385"/>
    </location>
</feature>
<dbReference type="EMBL" id="BSEV01000022">
    <property type="protein sequence ID" value="GLK13340.1"/>
    <property type="molecule type" value="Genomic_DNA"/>
</dbReference>
<evidence type="ECO:0000259" key="2">
    <source>
        <dbReference type="Pfam" id="PF07287"/>
    </source>
</evidence>
<accession>A0A9W6I9E1</accession>
<reference evidence="4" key="2">
    <citation type="submission" date="2023-01" db="EMBL/GenBank/DDBJ databases">
        <authorList>
            <person name="Sun Q."/>
            <person name="Evtushenko L."/>
        </authorList>
    </citation>
    <scope>NUCLEOTIDE SEQUENCE</scope>
    <source>
        <strain evidence="4">VKM Ac-2007</strain>
    </source>
</reference>
<evidence type="ECO:0000256" key="1">
    <source>
        <dbReference type="SAM" id="MobiDB-lite"/>
    </source>
</evidence>
<reference evidence="4" key="1">
    <citation type="journal article" date="2014" name="Int. J. Syst. Evol. Microbiol.">
        <title>Complete genome sequence of Corynebacterium casei LMG S-19264T (=DSM 44701T), isolated from a smear-ripened cheese.</title>
        <authorList>
            <consortium name="US DOE Joint Genome Institute (JGI-PGF)"/>
            <person name="Walter F."/>
            <person name="Albersmeier A."/>
            <person name="Kalinowski J."/>
            <person name="Ruckert C."/>
        </authorList>
    </citation>
    <scope>NUCLEOTIDE SEQUENCE</scope>
    <source>
        <strain evidence="4">VKM Ac-2007</strain>
    </source>
</reference>
<feature type="region of interest" description="Disordered" evidence="1">
    <location>
        <begin position="497"/>
        <end position="568"/>
    </location>
</feature>
<dbReference type="RefSeq" id="WP_271221631.1">
    <property type="nucleotide sequence ID" value="NZ_BAAAVD010000029.1"/>
</dbReference>
<dbReference type="InterPro" id="IPR010839">
    <property type="entry name" value="AtuA_N"/>
</dbReference>
<feature type="domain" description="Acyclic terpene utilisation N-terminal" evidence="2">
    <location>
        <begin position="2"/>
        <end position="373"/>
    </location>
</feature>
<evidence type="ECO:0000313" key="5">
    <source>
        <dbReference type="Proteomes" id="UP001143474"/>
    </source>
</evidence>
<feature type="compositionally biased region" description="Polar residues" evidence="1">
    <location>
        <begin position="387"/>
        <end position="402"/>
    </location>
</feature>
<organism evidence="4 5">
    <name type="scientific">Streptosporangium carneum</name>
    <dbReference type="NCBI Taxonomy" id="47481"/>
    <lineage>
        <taxon>Bacteria</taxon>
        <taxon>Bacillati</taxon>
        <taxon>Actinomycetota</taxon>
        <taxon>Actinomycetes</taxon>
        <taxon>Streptosporangiales</taxon>
        <taxon>Streptosporangiaceae</taxon>
        <taxon>Streptosporangium</taxon>
    </lineage>
</organism>
<dbReference type="AlphaFoldDB" id="A0A9W6I9E1"/>
<feature type="region of interest" description="Disordered" evidence="1">
    <location>
        <begin position="369"/>
        <end position="423"/>
    </location>
</feature>
<feature type="domain" description="Acyclic terpene utilisation N-terminal" evidence="2">
    <location>
        <begin position="430"/>
        <end position="494"/>
    </location>
</feature>
<comment type="caution">
    <text evidence="4">The sequence shown here is derived from an EMBL/GenBank/DDBJ whole genome shotgun (WGS) entry which is preliminary data.</text>
</comment>
<dbReference type="Proteomes" id="UP001143474">
    <property type="component" value="Unassembled WGS sequence"/>
</dbReference>
<dbReference type="PANTHER" id="PTHR47585:SF1">
    <property type="entry name" value="DUF1446 DOMAIN-CONTAINING PROTEIN"/>
    <property type="match status" value="1"/>
</dbReference>
<dbReference type="Pfam" id="PF07287">
    <property type="entry name" value="AtuA"/>
    <property type="match status" value="2"/>
</dbReference>
<evidence type="ECO:0000259" key="3">
    <source>
        <dbReference type="Pfam" id="PF23544"/>
    </source>
</evidence>
<feature type="compositionally biased region" description="Basic and acidic residues" evidence="1">
    <location>
        <begin position="531"/>
        <end position="544"/>
    </location>
</feature>
<sequence length="678" mass="71083">MLRIANCSGFYGDRLSAAREMVEGGPIDVLTGDWLAELTMLILAGNRLKGRPGYAHTFLRQLEQVLGTCVDRGIRIVSNAGGLDPAGCAGAVTELAERLGLSVRVAHVTGDDVSGHDLGDAPNLDTGERLPAAPLTANAYLGGRPIAAALAAGADVVVTGRVTDAALVTGPGIWRYGWRRDDHDALAGSVVAGHVIECGCQATGGNYAFFTEVPDLARCGFPIAELHADGSSVITKHPGTGGTVSVGTVTAQLLYEIGSPRYPGPDVVARFDTIRLEQQGADRVRISGVRGEAPPDTLKVTVNYLGGYRNTMTMVLTGLEIEAKTRLAQEAIWSRVPRDSFERVHVELVPLATVLPPSDAPSAYTLRAGVPHAQPAPPGAAPPETPLTDSPFTDSPFTSLALTDSPFAGSAPTDGPPVETSPVGAALSGAALLRVTVMDADRHRVGRAFSSAVVETALASYPGLYGLTPPGDASPYGVHWPTLIPADAVRPRVWIDGDEVGLPTPGRSASRETRETQPHNAAPREAGPRNADSHDAGAAHRERPPQPAVFDGSPVPPGRPQACGEDVPPTVRVPLGAFMGARSGDKGGNANLGVWTRTPEQYAWLSAHLTAERLERLLPDAAGLRIDRFELPNLHALNFVVHGLLGRGVAASPRLDAQAKALGEELRARHADVPAHLL</sequence>
<feature type="domain" description="AtuA-like ferredoxin-fold" evidence="3">
    <location>
        <begin position="575"/>
        <end position="667"/>
    </location>
</feature>
<dbReference type="Pfam" id="PF23544">
    <property type="entry name" value="AtuA_ferredoxin"/>
    <property type="match status" value="1"/>
</dbReference>